<dbReference type="AlphaFoldDB" id="A0A0F9JY29"/>
<sequence>MGQCGCGDLIPYESLRIANDKYLVVEKYPGCQYCGGPIGISLHFFSEQGWHEWVKDHDKPYSDSVLFDEYGGEVKGYGLFGAEELSQVAKKIDDSHDYTPEDFIIEHGYQLLREGMSLFEKHISA</sequence>
<comment type="caution">
    <text evidence="1">The sequence shown here is derived from an EMBL/GenBank/DDBJ whole genome shotgun (WGS) entry which is preliminary data.</text>
</comment>
<accession>A0A0F9JY29</accession>
<name>A0A0F9JY29_9ZZZZ</name>
<evidence type="ECO:0000313" key="1">
    <source>
        <dbReference type="EMBL" id="KKM14823.1"/>
    </source>
</evidence>
<gene>
    <name evidence="1" type="ORF">LCGC14_1702160</name>
</gene>
<proteinExistence type="predicted"/>
<organism evidence="1">
    <name type="scientific">marine sediment metagenome</name>
    <dbReference type="NCBI Taxonomy" id="412755"/>
    <lineage>
        <taxon>unclassified sequences</taxon>
        <taxon>metagenomes</taxon>
        <taxon>ecological metagenomes</taxon>
    </lineage>
</organism>
<protein>
    <submittedName>
        <fullName evidence="1">Uncharacterized protein</fullName>
    </submittedName>
</protein>
<dbReference type="EMBL" id="LAZR01015057">
    <property type="protein sequence ID" value="KKM14823.1"/>
    <property type="molecule type" value="Genomic_DNA"/>
</dbReference>
<reference evidence="1" key="1">
    <citation type="journal article" date="2015" name="Nature">
        <title>Complex archaea that bridge the gap between prokaryotes and eukaryotes.</title>
        <authorList>
            <person name="Spang A."/>
            <person name="Saw J.H."/>
            <person name="Jorgensen S.L."/>
            <person name="Zaremba-Niedzwiedzka K."/>
            <person name="Martijn J."/>
            <person name="Lind A.E."/>
            <person name="van Eijk R."/>
            <person name="Schleper C."/>
            <person name="Guy L."/>
            <person name="Ettema T.J."/>
        </authorList>
    </citation>
    <scope>NUCLEOTIDE SEQUENCE</scope>
</reference>